<keyword evidence="2" id="KW-1185">Reference proteome</keyword>
<reference evidence="1 2" key="1">
    <citation type="journal article" date="2024" name="Front. Microbiol.">
        <title>Pangenomic and biochemical analyses of Helcococcus ovis reveal widespread tetracycline resistance and a novel bacterial species, Helcococcus bovis.</title>
        <authorList>
            <person name="Cunha F."/>
            <person name="Zhai Y."/>
            <person name="Casaro S."/>
            <person name="Jones K.L."/>
            <person name="Hernandez M."/>
            <person name="Bisinotto R.S."/>
            <person name="Kariyawasam S."/>
            <person name="Brown M.B."/>
            <person name="Phillips A."/>
            <person name="Jeong K.C."/>
            <person name="Galvao K.N."/>
        </authorList>
    </citation>
    <scope>NUCLEOTIDE SEQUENCE [LARGE SCALE GENOMIC DNA]</scope>
    <source>
        <strain evidence="1 2">KG197</strain>
    </source>
</reference>
<organism evidence="1 2">
    <name type="scientific">Helcococcus bovis</name>
    <dbReference type="NCBI Taxonomy" id="3153252"/>
    <lineage>
        <taxon>Bacteria</taxon>
        <taxon>Bacillati</taxon>
        <taxon>Bacillota</taxon>
        <taxon>Tissierellia</taxon>
        <taxon>Tissierellales</taxon>
        <taxon>Peptoniphilaceae</taxon>
        <taxon>Helcococcus</taxon>
    </lineage>
</organism>
<protein>
    <submittedName>
        <fullName evidence="1">Uncharacterized protein</fullName>
    </submittedName>
</protein>
<dbReference type="EMBL" id="JBFNFH010000016">
    <property type="protein sequence ID" value="MFM1525366.1"/>
    <property type="molecule type" value="Genomic_DNA"/>
</dbReference>
<accession>A0ABW9F7H3</accession>
<gene>
    <name evidence="1" type="ORF">ABGF40_06705</name>
</gene>
<evidence type="ECO:0000313" key="2">
    <source>
        <dbReference type="Proteomes" id="UP001629536"/>
    </source>
</evidence>
<sequence>MGSELEMIETPDFYEFKFRDSKFNIVKGLAPNIFTEKQAESNIKTESNLIIKFNKNNFSLNTLI</sequence>
<proteinExistence type="predicted"/>
<evidence type="ECO:0000313" key="1">
    <source>
        <dbReference type="EMBL" id="MFM1525366.1"/>
    </source>
</evidence>
<comment type="caution">
    <text evidence="1">The sequence shown here is derived from an EMBL/GenBank/DDBJ whole genome shotgun (WGS) entry which is preliminary data.</text>
</comment>
<dbReference type="RefSeq" id="WP_408126816.1">
    <property type="nucleotide sequence ID" value="NZ_JBFNFH010000016.1"/>
</dbReference>
<dbReference type="Proteomes" id="UP001629536">
    <property type="component" value="Unassembled WGS sequence"/>
</dbReference>
<name>A0ABW9F7H3_9FIRM</name>